<dbReference type="EMBL" id="CP003360">
    <property type="protein sequence ID" value="AFM26513.1"/>
    <property type="molecule type" value="Genomic_DNA"/>
</dbReference>
<dbReference type="InterPro" id="IPR051309">
    <property type="entry name" value="ABCF_ATPase"/>
</dbReference>
<evidence type="ECO:0000256" key="4">
    <source>
        <dbReference type="ARBA" id="ARBA00061551"/>
    </source>
</evidence>
<comment type="similarity">
    <text evidence="4">Belongs to the ABC transporter superfamily. ABCF family. YbiT subfamily.</text>
</comment>
<dbReference type="InterPro" id="IPR032781">
    <property type="entry name" value="ABC_tran_Xtn"/>
</dbReference>
<dbReference type="AlphaFoldDB" id="I4CAC2"/>
<dbReference type="InterPro" id="IPR027417">
    <property type="entry name" value="P-loop_NTPase"/>
</dbReference>
<dbReference type="FunFam" id="3.40.50.300:FF:000070">
    <property type="entry name" value="Putative ABC transporter ATP-binding component"/>
    <property type="match status" value="1"/>
</dbReference>
<reference evidence="10" key="1">
    <citation type="submission" date="2012-06" db="EMBL/GenBank/DDBJ databases">
        <title>Complete sequence of chromosome of Desulfomonile tiedjei DSM 6799.</title>
        <authorList>
            <person name="Lucas S."/>
            <person name="Copeland A."/>
            <person name="Lapidus A."/>
            <person name="Glavina del Rio T."/>
            <person name="Dalin E."/>
            <person name="Tice H."/>
            <person name="Bruce D."/>
            <person name="Goodwin L."/>
            <person name="Pitluck S."/>
            <person name="Peters L."/>
            <person name="Ovchinnikova G."/>
            <person name="Zeytun A."/>
            <person name="Lu M."/>
            <person name="Kyrpides N."/>
            <person name="Mavromatis K."/>
            <person name="Ivanova N."/>
            <person name="Brettin T."/>
            <person name="Detter J.C."/>
            <person name="Han C."/>
            <person name="Larimer F."/>
            <person name="Land M."/>
            <person name="Hauser L."/>
            <person name="Markowitz V."/>
            <person name="Cheng J.-F."/>
            <person name="Hugenholtz P."/>
            <person name="Woyke T."/>
            <person name="Wu D."/>
            <person name="Spring S."/>
            <person name="Schroeder M."/>
            <person name="Brambilla E."/>
            <person name="Klenk H.-P."/>
            <person name="Eisen J.A."/>
        </authorList>
    </citation>
    <scope>NUCLEOTIDE SEQUENCE [LARGE SCALE GENOMIC DNA]</scope>
    <source>
        <strain evidence="10">ATCC 49306 / DSM 6799 / DCB-1</strain>
    </source>
</reference>
<dbReference type="InterPro" id="IPR032524">
    <property type="entry name" value="ABC_tran_C"/>
</dbReference>
<gene>
    <name evidence="9" type="ordered locus">Desti_3871</name>
</gene>
<keyword evidence="10" id="KW-1185">Reference proteome</keyword>
<dbReference type="GO" id="GO:0005524">
    <property type="term" value="F:ATP binding"/>
    <property type="evidence" value="ECO:0007669"/>
    <property type="project" value="UniProtKB-KW"/>
</dbReference>
<dbReference type="PROSITE" id="PS00211">
    <property type="entry name" value="ABC_TRANSPORTER_1"/>
    <property type="match status" value="1"/>
</dbReference>
<evidence type="ECO:0000259" key="8">
    <source>
        <dbReference type="PROSITE" id="PS50893"/>
    </source>
</evidence>
<evidence type="ECO:0000313" key="10">
    <source>
        <dbReference type="Proteomes" id="UP000006055"/>
    </source>
</evidence>
<dbReference type="SMART" id="SM00382">
    <property type="entry name" value="AAA"/>
    <property type="match status" value="2"/>
</dbReference>
<evidence type="ECO:0000256" key="3">
    <source>
        <dbReference type="ARBA" id="ARBA00022840"/>
    </source>
</evidence>
<dbReference type="GO" id="GO:0003677">
    <property type="term" value="F:DNA binding"/>
    <property type="evidence" value="ECO:0007669"/>
    <property type="project" value="InterPro"/>
</dbReference>
<dbReference type="PATRIC" id="fig|706587.4.peg.4394"/>
<keyword evidence="2" id="KW-0547">Nucleotide-binding</keyword>
<dbReference type="KEGG" id="dti:Desti_3871"/>
<dbReference type="InterPro" id="IPR017871">
    <property type="entry name" value="ABC_transporter-like_CS"/>
</dbReference>
<dbReference type="Pfam" id="PF16326">
    <property type="entry name" value="ABC_tran_CTD"/>
    <property type="match status" value="1"/>
</dbReference>
<accession>I4CAC2</accession>
<dbReference type="Pfam" id="PF12848">
    <property type="entry name" value="ABC_tran_Xtn"/>
    <property type="match status" value="1"/>
</dbReference>
<dbReference type="PANTHER" id="PTHR42855:SF2">
    <property type="entry name" value="DRUG RESISTANCE ABC TRANSPORTER,ATP-BINDING PROTEIN"/>
    <property type="match status" value="1"/>
</dbReference>
<keyword evidence="1" id="KW-0677">Repeat</keyword>
<evidence type="ECO:0000256" key="6">
    <source>
        <dbReference type="SAM" id="Coils"/>
    </source>
</evidence>
<evidence type="ECO:0000256" key="2">
    <source>
        <dbReference type="ARBA" id="ARBA00022741"/>
    </source>
</evidence>
<dbReference type="Gene3D" id="1.10.287.380">
    <property type="entry name" value="Valyl-tRNA synthetase, C-terminal domain"/>
    <property type="match status" value="1"/>
</dbReference>
<dbReference type="HOGENOM" id="CLU_000604_36_0_7"/>
<dbReference type="InterPro" id="IPR003439">
    <property type="entry name" value="ABC_transporter-like_ATP-bd"/>
</dbReference>
<dbReference type="PROSITE" id="PS50893">
    <property type="entry name" value="ABC_TRANSPORTER_2"/>
    <property type="match status" value="2"/>
</dbReference>
<dbReference type="InterPro" id="IPR037118">
    <property type="entry name" value="Val-tRNA_synth_C_sf"/>
</dbReference>
<evidence type="ECO:0000256" key="5">
    <source>
        <dbReference type="ARBA" id="ARBA00074044"/>
    </source>
</evidence>
<dbReference type="InterPro" id="IPR003593">
    <property type="entry name" value="AAA+_ATPase"/>
</dbReference>
<dbReference type="GO" id="GO:0016887">
    <property type="term" value="F:ATP hydrolysis activity"/>
    <property type="evidence" value="ECO:0007669"/>
    <property type="project" value="InterPro"/>
</dbReference>
<feature type="domain" description="ABC transporter" evidence="8">
    <location>
        <begin position="2"/>
        <end position="259"/>
    </location>
</feature>
<keyword evidence="6" id="KW-0175">Coiled coil</keyword>
<dbReference type="Pfam" id="PF00005">
    <property type="entry name" value="ABC_tran"/>
    <property type="match status" value="2"/>
</dbReference>
<keyword evidence="3" id="KW-0067">ATP-binding</keyword>
<dbReference type="FunFam" id="3.40.50.300:FF:000011">
    <property type="entry name" value="Putative ABC transporter ATP-binding component"/>
    <property type="match status" value="1"/>
</dbReference>
<dbReference type="STRING" id="706587.Desti_3871"/>
<feature type="coiled-coil region" evidence="6">
    <location>
        <begin position="85"/>
        <end position="119"/>
    </location>
</feature>
<evidence type="ECO:0000256" key="1">
    <source>
        <dbReference type="ARBA" id="ARBA00022737"/>
    </source>
</evidence>
<evidence type="ECO:0000313" key="9">
    <source>
        <dbReference type="EMBL" id="AFM26513.1"/>
    </source>
</evidence>
<dbReference type="eggNOG" id="COG0488">
    <property type="taxonomic scope" value="Bacteria"/>
</dbReference>
<feature type="domain" description="ABC transporter" evidence="8">
    <location>
        <begin position="326"/>
        <end position="540"/>
    </location>
</feature>
<dbReference type="PANTHER" id="PTHR42855">
    <property type="entry name" value="ABC TRANSPORTER ATP-BINDING SUBUNIT"/>
    <property type="match status" value="1"/>
</dbReference>
<evidence type="ECO:0000256" key="7">
    <source>
        <dbReference type="SAM" id="MobiDB-lite"/>
    </source>
</evidence>
<dbReference type="Proteomes" id="UP000006055">
    <property type="component" value="Chromosome"/>
</dbReference>
<sequence>MIFLSNVAKFFHGKPLFREVSLSIHRGDRTGIVGPNGAGKSTILGMMEGTLLPDEGEVSIEKRIRMGILHQELIKGNDGPILQEVMNVSDEVKQIRDRLRELERQMSRLSEDSSNADALIEEHGKLQHAFESFGGYTLEARAHKVLAGLGFDPADVNRRWSEFSGGWRMRVALAKILLSEPDILLLDEPTNHLDLESLLWVEEYLSNFKGALVLVSHDRAFLNRLVTRIVEVDRGKVSVYTGNYDQYERTRAMQEDVIVAAYKNQQEKIKRIQKFIDQNRVKARTASRVQSRVKMLEKLETVEPPAQARTLKFTFPQPPPSGRRVLEISDLVKRYGEKTVYDGFSINIERGDRIGLVGPNGAGKSTLMKIAAGVISHDDGIVKYGHNVKPGYFAQHQSEALTSERTVLEEAYSASPGITEQEVRNLLGAFLFSGDDVYKKVKVLSGGEKSRLALTRILLSPPNLLLMDEPTNHLDISSCEILEQGLSKFDGTLILITHDRRLMNAICTGILEIEKGSAEYFIGNYEDYQYKKKLMAAEEDFIPESPKPAPDPIQQEDSDQKESRKDKRRRDAQARIALFRKQAPIKQEIQRIEKTLEKKETRKREIETLLADPTIYEKKEKIRPLLEEDPALSKEIKGLEARWEELHQQLEEIEKETLAG</sequence>
<dbReference type="SUPFAM" id="SSF52540">
    <property type="entry name" value="P-loop containing nucleoside triphosphate hydrolases"/>
    <property type="match status" value="2"/>
</dbReference>
<protein>
    <recommendedName>
        <fullName evidence="5">Probable ATP-binding protein YbiT</fullName>
    </recommendedName>
</protein>
<feature type="compositionally biased region" description="Basic and acidic residues" evidence="7">
    <location>
        <begin position="558"/>
        <end position="569"/>
    </location>
</feature>
<name>I4CAC2_DESTA</name>
<proteinExistence type="inferred from homology"/>
<organism evidence="9 10">
    <name type="scientific">Desulfomonile tiedjei (strain ATCC 49306 / DSM 6799 / DCB-1)</name>
    <dbReference type="NCBI Taxonomy" id="706587"/>
    <lineage>
        <taxon>Bacteria</taxon>
        <taxon>Pseudomonadati</taxon>
        <taxon>Thermodesulfobacteriota</taxon>
        <taxon>Desulfomonilia</taxon>
        <taxon>Desulfomonilales</taxon>
        <taxon>Desulfomonilaceae</taxon>
        <taxon>Desulfomonile</taxon>
    </lineage>
</organism>
<dbReference type="CDD" id="cd03221">
    <property type="entry name" value="ABCF_EF-3"/>
    <property type="match status" value="2"/>
</dbReference>
<feature type="region of interest" description="Disordered" evidence="7">
    <location>
        <begin position="542"/>
        <end position="569"/>
    </location>
</feature>
<dbReference type="Gene3D" id="3.40.50.300">
    <property type="entry name" value="P-loop containing nucleotide triphosphate hydrolases"/>
    <property type="match status" value="2"/>
</dbReference>